<dbReference type="AlphaFoldDB" id="A0A502IK45"/>
<proteinExistence type="predicted"/>
<reference evidence="2 3" key="1">
    <citation type="journal article" date="2019" name="Environ. Microbiol.">
        <title>Species interactions and distinct microbial communities in high Arctic permafrost affected cryosols are associated with the CH4 and CO2 gas fluxes.</title>
        <authorList>
            <person name="Altshuler I."/>
            <person name="Hamel J."/>
            <person name="Turney S."/>
            <person name="Magnuson E."/>
            <person name="Levesque R."/>
            <person name="Greer C."/>
            <person name="Whyte L.G."/>
        </authorList>
    </citation>
    <scope>NUCLEOTIDE SEQUENCE [LARGE SCALE GENOMIC DNA]</scope>
    <source>
        <strain evidence="2 3">OWC5</strain>
    </source>
</reference>
<sequence length="68" mass="7484">MGASLLAKRPSASTSMLTDTPLSRAGSLPQGIASSKQFLSEPCPRQIVIYSELARDYLKRHGEPHYEH</sequence>
<organism evidence="2 3">
    <name type="scientific">Pseudomonas mandelii</name>
    <dbReference type="NCBI Taxonomy" id="75612"/>
    <lineage>
        <taxon>Bacteria</taxon>
        <taxon>Pseudomonadati</taxon>
        <taxon>Pseudomonadota</taxon>
        <taxon>Gammaproteobacteria</taxon>
        <taxon>Pseudomonadales</taxon>
        <taxon>Pseudomonadaceae</taxon>
        <taxon>Pseudomonas</taxon>
    </lineage>
</organism>
<dbReference type="Proteomes" id="UP000320914">
    <property type="component" value="Unassembled WGS sequence"/>
</dbReference>
<name>A0A502IK45_9PSED</name>
<dbReference type="EMBL" id="RCZA01000002">
    <property type="protein sequence ID" value="TPG86473.1"/>
    <property type="molecule type" value="Genomic_DNA"/>
</dbReference>
<evidence type="ECO:0000313" key="3">
    <source>
        <dbReference type="Proteomes" id="UP000320914"/>
    </source>
</evidence>
<accession>A0A502IK45</accession>
<gene>
    <name evidence="2" type="ORF">EAH74_06360</name>
</gene>
<feature type="compositionally biased region" description="Polar residues" evidence="1">
    <location>
        <begin position="11"/>
        <end position="21"/>
    </location>
</feature>
<feature type="region of interest" description="Disordered" evidence="1">
    <location>
        <begin position="1"/>
        <end position="28"/>
    </location>
</feature>
<evidence type="ECO:0000256" key="1">
    <source>
        <dbReference type="SAM" id="MobiDB-lite"/>
    </source>
</evidence>
<protein>
    <submittedName>
        <fullName evidence="2">Uncharacterized protein</fullName>
    </submittedName>
</protein>
<comment type="caution">
    <text evidence="2">The sequence shown here is derived from an EMBL/GenBank/DDBJ whole genome shotgun (WGS) entry which is preliminary data.</text>
</comment>
<evidence type="ECO:0000313" key="2">
    <source>
        <dbReference type="EMBL" id="TPG86473.1"/>
    </source>
</evidence>